<keyword evidence="1" id="KW-0479">Metal-binding</keyword>
<dbReference type="SUPFAM" id="SSF57667">
    <property type="entry name" value="beta-beta-alpha zinc fingers"/>
    <property type="match status" value="1"/>
</dbReference>
<feature type="domain" description="C2H2-type" evidence="7">
    <location>
        <begin position="82"/>
        <end position="112"/>
    </location>
</feature>
<dbReference type="GO" id="GO:0045893">
    <property type="term" value="P:positive regulation of DNA-templated transcription"/>
    <property type="evidence" value="ECO:0007669"/>
    <property type="project" value="UniProtKB-ARBA"/>
</dbReference>
<proteinExistence type="predicted"/>
<keyword evidence="9" id="KW-1185">Reference proteome</keyword>
<feature type="compositionally biased region" description="Polar residues" evidence="6">
    <location>
        <begin position="1"/>
        <end position="11"/>
    </location>
</feature>
<dbReference type="InterPro" id="IPR013087">
    <property type="entry name" value="Znf_C2H2_type"/>
</dbReference>
<dbReference type="AlphaFoldDB" id="A0A875S9R2"/>
<evidence type="ECO:0000256" key="5">
    <source>
        <dbReference type="PROSITE-ProRule" id="PRU00042"/>
    </source>
</evidence>
<dbReference type="FunFam" id="3.30.160.60:FF:000072">
    <property type="entry name" value="zinc finger protein 143 isoform X1"/>
    <property type="match status" value="1"/>
</dbReference>
<feature type="compositionally biased region" description="Basic residues" evidence="6">
    <location>
        <begin position="66"/>
        <end position="75"/>
    </location>
</feature>
<evidence type="ECO:0000256" key="2">
    <source>
        <dbReference type="ARBA" id="ARBA00022737"/>
    </source>
</evidence>
<dbReference type="GO" id="GO:0008270">
    <property type="term" value="F:zinc ion binding"/>
    <property type="evidence" value="ECO:0007669"/>
    <property type="project" value="UniProtKB-KW"/>
</dbReference>
<dbReference type="EMBL" id="CP064815">
    <property type="protein sequence ID" value="QPG76359.1"/>
    <property type="molecule type" value="Genomic_DNA"/>
</dbReference>
<evidence type="ECO:0000256" key="6">
    <source>
        <dbReference type="SAM" id="MobiDB-lite"/>
    </source>
</evidence>
<accession>A0A875S9R2</accession>
<dbReference type="GO" id="GO:0000981">
    <property type="term" value="F:DNA-binding transcription factor activity, RNA polymerase II-specific"/>
    <property type="evidence" value="ECO:0007669"/>
    <property type="project" value="UniProtKB-ARBA"/>
</dbReference>
<dbReference type="GO" id="GO:0005694">
    <property type="term" value="C:chromosome"/>
    <property type="evidence" value="ECO:0007669"/>
    <property type="project" value="UniProtKB-ARBA"/>
</dbReference>
<keyword evidence="2" id="KW-0677">Repeat</keyword>
<reference evidence="8" key="1">
    <citation type="submission" date="2020-10" db="EMBL/GenBank/DDBJ databases">
        <authorList>
            <person name="Roach M.J.R."/>
        </authorList>
    </citation>
    <scope>NUCLEOTIDE SEQUENCE</scope>
    <source>
        <strain evidence="8">CBS 1945</strain>
    </source>
</reference>
<feature type="domain" description="C2H2-type" evidence="7">
    <location>
        <begin position="113"/>
        <end position="141"/>
    </location>
</feature>
<dbReference type="PROSITE" id="PS00028">
    <property type="entry name" value="ZINC_FINGER_C2H2_1"/>
    <property type="match status" value="1"/>
</dbReference>
<keyword evidence="3 5" id="KW-0863">Zinc-finger</keyword>
<dbReference type="GeneID" id="62197147"/>
<evidence type="ECO:0000256" key="1">
    <source>
        <dbReference type="ARBA" id="ARBA00022723"/>
    </source>
</evidence>
<evidence type="ECO:0000256" key="4">
    <source>
        <dbReference type="ARBA" id="ARBA00022833"/>
    </source>
</evidence>
<name>A0A875S9R2_EENNA</name>
<dbReference type="Gene3D" id="3.30.160.60">
    <property type="entry name" value="Classic Zinc Finger"/>
    <property type="match status" value="2"/>
</dbReference>
<dbReference type="Pfam" id="PF00096">
    <property type="entry name" value="zf-C2H2"/>
    <property type="match status" value="2"/>
</dbReference>
<evidence type="ECO:0000313" key="9">
    <source>
        <dbReference type="Proteomes" id="UP000662931"/>
    </source>
</evidence>
<feature type="compositionally biased region" description="Low complexity" evidence="6">
    <location>
        <begin position="494"/>
        <end position="518"/>
    </location>
</feature>
<feature type="compositionally biased region" description="Low complexity" evidence="6">
    <location>
        <begin position="52"/>
        <end position="65"/>
    </location>
</feature>
<feature type="region of interest" description="Disordered" evidence="6">
    <location>
        <begin position="1"/>
        <end position="75"/>
    </location>
</feature>
<dbReference type="RefSeq" id="XP_038779924.1">
    <property type="nucleotide sequence ID" value="XM_038923996.1"/>
</dbReference>
<evidence type="ECO:0000259" key="7">
    <source>
        <dbReference type="PROSITE" id="PS50157"/>
    </source>
</evidence>
<evidence type="ECO:0000256" key="3">
    <source>
        <dbReference type="ARBA" id="ARBA00022771"/>
    </source>
</evidence>
<dbReference type="PROSITE" id="PS50157">
    <property type="entry name" value="ZINC_FINGER_C2H2_2"/>
    <property type="match status" value="2"/>
</dbReference>
<feature type="compositionally biased region" description="Polar residues" evidence="6">
    <location>
        <begin position="26"/>
        <end position="38"/>
    </location>
</feature>
<keyword evidence="4" id="KW-0862">Zinc</keyword>
<feature type="region of interest" description="Disordered" evidence="6">
    <location>
        <begin position="480"/>
        <end position="554"/>
    </location>
</feature>
<feature type="region of interest" description="Disordered" evidence="6">
    <location>
        <begin position="225"/>
        <end position="265"/>
    </location>
</feature>
<protein>
    <recommendedName>
        <fullName evidence="7">C2H2-type domain-containing protein</fullName>
    </recommendedName>
</protein>
<dbReference type="KEGG" id="bnn:FOA43_003747"/>
<sequence>MTSIQSHSTLVDSDKGLMSDSRDSSKGASTDSEMAESNSPEETDTGVKELEASTALDSSSTTASKKFTHSSKSKRKSKGRIYKCTGFPNCSMTFTRSEHLARHIRKHTGERPFKCDHCLKRFSRLDNLRQHKQTVHMYENFIMTYPGEKVNVRVKSRMAMDGNRYTRRKQAHATRRGSMPQQIPKSKSIQFASGGGSVAFLDPMDLMNRQYCALPIGQLKQQSVVSPHTPTGIGADYSHLLSPPPSVSPRLTISQPEDSSLPPPRRTNLLSRACSEFRPNASHKPCPIAIPRVSGSSALVTPNSGISPTPLSAISFHGDPLLATPYFAQRGAASNSNSINAVSPSIAFYSNPNSPYGPGPAFSSSPTATYYGHVSGYSPHNCIASFPPPPPPRQPVQVQRVLQAQQTPQAVQSSQNQLPAIYDSLRYTPSVPQLPPLQTYSIRPAISIATSPVPSISSPMIAESRLKPLQKIAPALKASISMNSSKEASSEIASRGTNSRTSSESGSGCSSRTSNRSGATSRTSDGTSEESNTDSNGQHSTKGWLKSVLNTEEH</sequence>
<feature type="compositionally biased region" description="Basic and acidic residues" evidence="6">
    <location>
        <begin position="12"/>
        <end position="25"/>
    </location>
</feature>
<dbReference type="InterPro" id="IPR036236">
    <property type="entry name" value="Znf_C2H2_sf"/>
</dbReference>
<gene>
    <name evidence="8" type="ORF">FOA43_003747</name>
</gene>
<dbReference type="SMART" id="SM00355">
    <property type="entry name" value="ZnF_C2H2"/>
    <property type="match status" value="2"/>
</dbReference>
<dbReference type="Proteomes" id="UP000662931">
    <property type="component" value="Chromosome 4"/>
</dbReference>
<evidence type="ECO:0000313" key="8">
    <source>
        <dbReference type="EMBL" id="QPG76359.1"/>
    </source>
</evidence>
<dbReference type="PANTHER" id="PTHR23235">
    <property type="entry name" value="KRUEPPEL-LIKE TRANSCRIPTION FACTOR"/>
    <property type="match status" value="1"/>
</dbReference>
<dbReference type="OrthoDB" id="10018191at2759"/>
<organism evidence="8 9">
    <name type="scientific">Eeniella nana</name>
    <name type="common">Yeast</name>
    <name type="synonym">Brettanomyces nanus</name>
    <dbReference type="NCBI Taxonomy" id="13502"/>
    <lineage>
        <taxon>Eukaryota</taxon>
        <taxon>Fungi</taxon>
        <taxon>Dikarya</taxon>
        <taxon>Ascomycota</taxon>
        <taxon>Saccharomycotina</taxon>
        <taxon>Pichiomycetes</taxon>
        <taxon>Pichiales</taxon>
        <taxon>Pichiaceae</taxon>
        <taxon>Brettanomyces</taxon>
    </lineage>
</organism>
<dbReference type="GO" id="GO:0000978">
    <property type="term" value="F:RNA polymerase II cis-regulatory region sequence-specific DNA binding"/>
    <property type="evidence" value="ECO:0007669"/>
    <property type="project" value="TreeGrafter"/>
</dbReference>
<dbReference type="PANTHER" id="PTHR23235:SF127">
    <property type="entry name" value="TRANSCRIPTION FACTOR, PUTATIVE (AFU_ORTHOLOGUE AFUA_3G09820)-RELATED"/>
    <property type="match status" value="1"/>
</dbReference>
<dbReference type="FunFam" id="3.30.160.60:FF:001732">
    <property type="entry name" value="Zgc:162936"/>
    <property type="match status" value="1"/>
</dbReference>